<dbReference type="AlphaFoldDB" id="A0A9P8TB94"/>
<gene>
    <name evidence="1" type="ORF">WICPIJ_010124</name>
</gene>
<evidence type="ECO:0000313" key="1">
    <source>
        <dbReference type="EMBL" id="KAH3672155.1"/>
    </source>
</evidence>
<evidence type="ECO:0000313" key="2">
    <source>
        <dbReference type="Proteomes" id="UP000774326"/>
    </source>
</evidence>
<dbReference type="EMBL" id="JAEUBG010005854">
    <property type="protein sequence ID" value="KAH3672155.1"/>
    <property type="molecule type" value="Genomic_DNA"/>
</dbReference>
<reference evidence="1" key="1">
    <citation type="journal article" date="2021" name="Open Biol.">
        <title>Shared evolutionary footprints suggest mitochondrial oxidative damage underlies multiple complex I losses in fungi.</title>
        <authorList>
            <person name="Schikora-Tamarit M.A."/>
            <person name="Marcet-Houben M."/>
            <person name="Nosek J."/>
            <person name="Gabaldon T."/>
        </authorList>
    </citation>
    <scope>NUCLEOTIDE SEQUENCE</scope>
    <source>
        <strain evidence="1">CBS2887</strain>
    </source>
</reference>
<organism evidence="1 2">
    <name type="scientific">Wickerhamomyces pijperi</name>
    <name type="common">Yeast</name>
    <name type="synonym">Pichia pijperi</name>
    <dbReference type="NCBI Taxonomy" id="599730"/>
    <lineage>
        <taxon>Eukaryota</taxon>
        <taxon>Fungi</taxon>
        <taxon>Dikarya</taxon>
        <taxon>Ascomycota</taxon>
        <taxon>Saccharomycotina</taxon>
        <taxon>Saccharomycetes</taxon>
        <taxon>Phaffomycetales</taxon>
        <taxon>Wickerhamomycetaceae</taxon>
        <taxon>Wickerhamomyces</taxon>
    </lineage>
</organism>
<keyword evidence="2" id="KW-1185">Reference proteome</keyword>
<reference evidence="1" key="2">
    <citation type="submission" date="2021-01" db="EMBL/GenBank/DDBJ databases">
        <authorList>
            <person name="Schikora-Tamarit M.A."/>
        </authorList>
    </citation>
    <scope>NUCLEOTIDE SEQUENCE</scope>
    <source>
        <strain evidence="1">CBS2887</strain>
    </source>
</reference>
<sequence length="73" mass="8201">MIMLTKCYDSRSESDSKKFEILNEYTNRDSKENKGGLTMGQASDFITLSSLYGYTVLTGKMDQFIGKITKVDG</sequence>
<dbReference type="Proteomes" id="UP000774326">
    <property type="component" value="Unassembled WGS sequence"/>
</dbReference>
<proteinExistence type="predicted"/>
<accession>A0A9P8TB94</accession>
<name>A0A9P8TB94_WICPI</name>
<comment type="caution">
    <text evidence="1">The sequence shown here is derived from an EMBL/GenBank/DDBJ whole genome shotgun (WGS) entry which is preliminary data.</text>
</comment>
<protein>
    <submittedName>
        <fullName evidence="1">Uncharacterized protein</fullName>
    </submittedName>
</protein>